<evidence type="ECO:0000256" key="1">
    <source>
        <dbReference type="SAM" id="MobiDB-lite"/>
    </source>
</evidence>
<dbReference type="RefSeq" id="WP_178357350.1">
    <property type="nucleotide sequence ID" value="NZ_JABFYL010000008.1"/>
</dbReference>
<comment type="caution">
    <text evidence="3">The sequence shown here is derived from an EMBL/GenBank/DDBJ whole genome shotgun (WGS) entry which is preliminary data.</text>
</comment>
<evidence type="ECO:0000259" key="2">
    <source>
        <dbReference type="Pfam" id="PF23717"/>
    </source>
</evidence>
<name>A0A850PMI0_9MYCO</name>
<dbReference type="AlphaFoldDB" id="A0A850PMI0"/>
<feature type="domain" description="DUF7159" evidence="2">
    <location>
        <begin position="3"/>
        <end position="98"/>
    </location>
</feature>
<feature type="region of interest" description="Disordered" evidence="1">
    <location>
        <begin position="174"/>
        <end position="216"/>
    </location>
</feature>
<feature type="compositionally biased region" description="Low complexity" evidence="1">
    <location>
        <begin position="174"/>
        <end position="195"/>
    </location>
</feature>
<evidence type="ECO:0000313" key="3">
    <source>
        <dbReference type="EMBL" id="NVN48896.1"/>
    </source>
</evidence>
<accession>A0A850PMI0</accession>
<evidence type="ECO:0000313" key="4">
    <source>
        <dbReference type="Proteomes" id="UP000570517"/>
    </source>
</evidence>
<sequence length="328" mass="33441">MRLVLGMSLTASSAVWVLVDTVNGKILADEVVALDSLQEIARAAARSVQAFDVQTEHDIEGVRLTWSDDARHHGVRLRTKLRLFGFETVETVTQEAAREGRNKTARHLAPHLTLAYGAARSAVNADESRNVFQRLASHVPMRVAAAGGAAAVLGIGLIALLAPSPAETPAITSAEAAAPPSAPAVGPAPAAVPSAVPAPPAATPVAAPAAAPTPADAPEQIAVWRPDTTTAQPQTVSVPEVVTEIQLDSTESEAIPVSVEIPHLPAAVPPIAVPVPPIAVPVLPAAAPPIASPAQPAVVPAQPLAGAPQNILPPPLPPVLSTLFSALP</sequence>
<feature type="compositionally biased region" description="Low complexity" evidence="1">
    <location>
        <begin position="203"/>
        <end position="216"/>
    </location>
</feature>
<organism evidence="3 4">
    <name type="scientific">Mycolicibacterium hippocampi</name>
    <dbReference type="NCBI Taxonomy" id="659824"/>
    <lineage>
        <taxon>Bacteria</taxon>
        <taxon>Bacillati</taxon>
        <taxon>Actinomycetota</taxon>
        <taxon>Actinomycetes</taxon>
        <taxon>Mycobacteriales</taxon>
        <taxon>Mycobacteriaceae</taxon>
        <taxon>Mycolicibacterium</taxon>
    </lineage>
</organism>
<proteinExistence type="predicted"/>
<protein>
    <recommendedName>
        <fullName evidence="2">DUF7159 domain-containing protein</fullName>
    </recommendedName>
</protein>
<keyword evidence="4" id="KW-1185">Reference proteome</keyword>
<gene>
    <name evidence="3" type="ORF">HLY00_319</name>
</gene>
<dbReference type="Proteomes" id="UP000570517">
    <property type="component" value="Unassembled WGS sequence"/>
</dbReference>
<dbReference type="InterPro" id="IPR055583">
    <property type="entry name" value="DUF7159"/>
</dbReference>
<dbReference type="EMBL" id="JABFYL010000008">
    <property type="protein sequence ID" value="NVN48896.1"/>
    <property type="molecule type" value="Genomic_DNA"/>
</dbReference>
<dbReference type="Pfam" id="PF23717">
    <property type="entry name" value="DUF7159"/>
    <property type="match status" value="1"/>
</dbReference>
<reference evidence="3 4" key="1">
    <citation type="submission" date="2020-05" db="EMBL/GenBank/DDBJ databases">
        <title>Draft genome sequence of Mycobacterium hippocampi DL, isolated from European seabass, Dicentrarchus labrax, reared in fish farms.</title>
        <authorList>
            <person name="Stathopoulou P."/>
            <person name="Asimakis E."/>
            <person name="Tzokas K."/>
            <person name="Batargias C."/>
            <person name="Tsiamis G."/>
        </authorList>
    </citation>
    <scope>NUCLEOTIDE SEQUENCE [LARGE SCALE GENOMIC DNA]</scope>
    <source>
        <strain evidence="3 4">DL</strain>
    </source>
</reference>